<dbReference type="Pfam" id="PF01546">
    <property type="entry name" value="Peptidase_M20"/>
    <property type="match status" value="1"/>
</dbReference>
<dbReference type="PANTHER" id="PTHR11014:SF63">
    <property type="entry name" value="METALLOPEPTIDASE, PUTATIVE (AFU_ORTHOLOGUE AFUA_6G09600)-RELATED"/>
    <property type="match status" value="1"/>
</dbReference>
<feature type="binding site" evidence="2">
    <location>
        <position position="93"/>
    </location>
    <ligand>
        <name>Mn(2+)</name>
        <dbReference type="ChEBI" id="CHEBI:29035"/>
        <label>2</label>
    </ligand>
</feature>
<organism evidence="4 5">
    <name type="scientific">Erwinia sorbitola</name>
    <dbReference type="NCBI Taxonomy" id="2681984"/>
    <lineage>
        <taxon>Bacteria</taxon>
        <taxon>Pseudomonadati</taxon>
        <taxon>Pseudomonadota</taxon>
        <taxon>Gammaproteobacteria</taxon>
        <taxon>Enterobacterales</taxon>
        <taxon>Erwiniaceae</taxon>
        <taxon>Erwinia</taxon>
    </lineage>
</organism>
<feature type="binding site" evidence="2">
    <location>
        <position position="347"/>
    </location>
    <ligand>
        <name>Mn(2+)</name>
        <dbReference type="ChEBI" id="CHEBI:29035"/>
        <label>2</label>
    </ligand>
</feature>
<feature type="domain" description="Peptidase M20 dimerisation" evidence="3">
    <location>
        <begin position="178"/>
        <end position="268"/>
    </location>
</feature>
<evidence type="ECO:0000256" key="1">
    <source>
        <dbReference type="ARBA" id="ARBA00022801"/>
    </source>
</evidence>
<dbReference type="GO" id="GO:0046872">
    <property type="term" value="F:metal ion binding"/>
    <property type="evidence" value="ECO:0007669"/>
    <property type="project" value="UniProtKB-KW"/>
</dbReference>
<dbReference type="GO" id="GO:0050118">
    <property type="term" value="F:N-acetyldiaminopimelate deacetylase activity"/>
    <property type="evidence" value="ECO:0007669"/>
    <property type="project" value="UniProtKB-ARBA"/>
</dbReference>
<dbReference type="Gene3D" id="3.40.630.10">
    <property type="entry name" value="Zn peptidases"/>
    <property type="match status" value="1"/>
</dbReference>
<keyword evidence="1 4" id="KW-0378">Hydrolase</keyword>
<dbReference type="SUPFAM" id="SSF53187">
    <property type="entry name" value="Zn-dependent exopeptidases"/>
    <property type="match status" value="1"/>
</dbReference>
<gene>
    <name evidence="4" type="ORF">GN242_08295</name>
</gene>
<keyword evidence="2" id="KW-0479">Metal-binding</keyword>
<evidence type="ECO:0000313" key="5">
    <source>
        <dbReference type="Proteomes" id="UP000424752"/>
    </source>
</evidence>
<evidence type="ECO:0000313" key="4">
    <source>
        <dbReference type="EMBL" id="QGU87210.1"/>
    </source>
</evidence>
<dbReference type="InterPro" id="IPR002933">
    <property type="entry name" value="Peptidase_M20"/>
</dbReference>
<sequence length="377" mass="40872">MDIEHLVALRRDLHQHPELGYHEHRTSGLVADFLVRLGLEVHRGIGKTGVVGVLKRGNGTRTIGLRADMDALPMDDNGSQAWKSQQPGKCHACGHDGHTVMLLGAAERLVADADFDGTVNFIFQPAEEGLAGAQAMIDDGLFTRFPCDAVYAIHNWPQLPLGTVQTRPGPIMAAGDAFTITVEGGGGHAAQPQLTPDTLLATSELVVALHTIVSRDLDPCDPAVLTVTRINGGFSHNMIPAQATLTGTVRTFDSAVQDRIEKRMRELALHVTAAHGLTASVTYDRYYPATINSEHEAGVALAAARRAGLEHRLAPKPAMTSEDFSFMLQAKPGAYIWLGSAESRPLHHSEYDFNDALIPYGIRWFCAVVEETLRVKI</sequence>
<dbReference type="InterPro" id="IPR017439">
    <property type="entry name" value="Amidohydrolase"/>
</dbReference>
<evidence type="ECO:0000259" key="3">
    <source>
        <dbReference type="Pfam" id="PF07687"/>
    </source>
</evidence>
<dbReference type="CDD" id="cd05666">
    <property type="entry name" value="M20_Acy1-like"/>
    <property type="match status" value="1"/>
</dbReference>
<name>A0A6I6EZW8_9GAMM</name>
<protein>
    <submittedName>
        <fullName evidence="4">Amidohydrolase</fullName>
    </submittedName>
</protein>
<dbReference type="Pfam" id="PF07687">
    <property type="entry name" value="M20_dimer"/>
    <property type="match status" value="1"/>
</dbReference>
<evidence type="ECO:0000256" key="2">
    <source>
        <dbReference type="PIRSR" id="PIRSR005962-1"/>
    </source>
</evidence>
<reference evidence="4 5" key="1">
    <citation type="submission" date="2019-12" db="EMBL/GenBank/DDBJ databases">
        <title>Erwinia sp. nov., isolated from droppings of birds in the Qinghai-Tiebt plateau of China.</title>
        <authorList>
            <person name="Ge Y."/>
        </authorList>
    </citation>
    <scope>NUCLEOTIDE SEQUENCE [LARGE SCALE GENOMIC DNA]</scope>
    <source>
        <strain evidence="4 5">J780</strain>
    </source>
</reference>
<feature type="binding site" evidence="2">
    <location>
        <position position="128"/>
    </location>
    <ligand>
        <name>Mn(2+)</name>
        <dbReference type="ChEBI" id="CHEBI:29035"/>
        <label>2</label>
    </ligand>
</feature>
<accession>A0A6I6EZW8</accession>
<dbReference type="InterPro" id="IPR036264">
    <property type="entry name" value="Bact_exopeptidase_dim_dom"/>
</dbReference>
<dbReference type="PIRSF" id="PIRSF005962">
    <property type="entry name" value="Pept_M20D_amidohydro"/>
    <property type="match status" value="1"/>
</dbReference>
<dbReference type="InterPro" id="IPR011650">
    <property type="entry name" value="Peptidase_M20_dimer"/>
</dbReference>
<dbReference type="KEGG" id="erwi:GN242_08295"/>
<dbReference type="PANTHER" id="PTHR11014">
    <property type="entry name" value="PEPTIDASE M20 FAMILY MEMBER"/>
    <property type="match status" value="1"/>
</dbReference>
<dbReference type="FunFam" id="3.30.70.360:FF:000001">
    <property type="entry name" value="N-acetyldiaminopimelate deacetylase"/>
    <property type="match status" value="1"/>
</dbReference>
<feature type="binding site" evidence="2">
    <location>
        <position position="95"/>
    </location>
    <ligand>
        <name>Mn(2+)</name>
        <dbReference type="ChEBI" id="CHEBI:29035"/>
        <label>2</label>
    </ligand>
</feature>
<dbReference type="NCBIfam" id="TIGR01891">
    <property type="entry name" value="amidohydrolases"/>
    <property type="match status" value="1"/>
</dbReference>
<dbReference type="EMBL" id="CP046509">
    <property type="protein sequence ID" value="QGU87210.1"/>
    <property type="molecule type" value="Genomic_DNA"/>
</dbReference>
<proteinExistence type="predicted"/>
<feature type="binding site" evidence="2">
    <location>
        <position position="154"/>
    </location>
    <ligand>
        <name>Mn(2+)</name>
        <dbReference type="ChEBI" id="CHEBI:29035"/>
        <label>2</label>
    </ligand>
</feature>
<dbReference type="Proteomes" id="UP000424752">
    <property type="component" value="Chromosome"/>
</dbReference>
<dbReference type="RefSeq" id="WP_156287270.1">
    <property type="nucleotide sequence ID" value="NZ_CP046509.1"/>
</dbReference>
<dbReference type="Gene3D" id="3.30.70.360">
    <property type="match status" value="1"/>
</dbReference>
<dbReference type="GO" id="GO:0019877">
    <property type="term" value="P:diaminopimelate biosynthetic process"/>
    <property type="evidence" value="ECO:0007669"/>
    <property type="project" value="UniProtKB-ARBA"/>
</dbReference>
<comment type="cofactor">
    <cofactor evidence="2">
        <name>Mn(2+)</name>
        <dbReference type="ChEBI" id="CHEBI:29035"/>
    </cofactor>
    <text evidence="2">The Mn(2+) ion enhances activity.</text>
</comment>
<dbReference type="AlphaFoldDB" id="A0A6I6EZW8"/>
<dbReference type="SUPFAM" id="SSF55031">
    <property type="entry name" value="Bacterial exopeptidase dimerisation domain"/>
    <property type="match status" value="1"/>
</dbReference>
<keyword evidence="2" id="KW-0464">Manganese</keyword>